<gene>
    <name evidence="1" type="ORF">L2E82_44420</name>
</gene>
<dbReference type="Proteomes" id="UP001055811">
    <property type="component" value="Linkage Group LG08"/>
</dbReference>
<organism evidence="1 2">
    <name type="scientific">Cichorium intybus</name>
    <name type="common">Chicory</name>
    <dbReference type="NCBI Taxonomy" id="13427"/>
    <lineage>
        <taxon>Eukaryota</taxon>
        <taxon>Viridiplantae</taxon>
        <taxon>Streptophyta</taxon>
        <taxon>Embryophyta</taxon>
        <taxon>Tracheophyta</taxon>
        <taxon>Spermatophyta</taxon>
        <taxon>Magnoliopsida</taxon>
        <taxon>eudicotyledons</taxon>
        <taxon>Gunneridae</taxon>
        <taxon>Pentapetalae</taxon>
        <taxon>asterids</taxon>
        <taxon>campanulids</taxon>
        <taxon>Asterales</taxon>
        <taxon>Asteraceae</taxon>
        <taxon>Cichorioideae</taxon>
        <taxon>Cichorieae</taxon>
        <taxon>Cichoriinae</taxon>
        <taxon>Cichorium</taxon>
    </lineage>
</organism>
<protein>
    <submittedName>
        <fullName evidence="1">Uncharacterized protein</fullName>
    </submittedName>
</protein>
<comment type="caution">
    <text evidence="1">The sequence shown here is derived from an EMBL/GenBank/DDBJ whole genome shotgun (WGS) entry which is preliminary data.</text>
</comment>
<name>A0ACB8ZQI9_CICIN</name>
<evidence type="ECO:0000313" key="2">
    <source>
        <dbReference type="Proteomes" id="UP001055811"/>
    </source>
</evidence>
<keyword evidence="2" id="KW-1185">Reference proteome</keyword>
<dbReference type="EMBL" id="CM042016">
    <property type="protein sequence ID" value="KAI3699837.1"/>
    <property type="molecule type" value="Genomic_DNA"/>
</dbReference>
<proteinExistence type="predicted"/>
<sequence>MAKSWLFDGRTIARCVKTTGLSSVHQIKDSGTNWECPQCGFRNDDNNVSNEWPGLPIGVKFDPSDVELLEHLAAKCGVGNEKQHSYIDEFIPSLDGEEGICFEHPENLPGSRKDGNSVHFFYRNTNAYTKGQRKRRKIHKGSSLTRWHKTGKTKAIFKNGVQLGFKKIMVLYGTPVGGSRPCKINWVMHQYHLGTDEDEKDGEYVVSKVFYQAQKQTEKDTDIGQSDASMRLTSPRTPMIDAPEPPRPGKSHPYEKDVNEDYILRSPSQESKGFEQKYIPPFSTGQVHDNMKETTYKDETINLAILHSSFFSQNNLNAYSTSSSHPLLGYSMCTNDVAGATRDMILENHDVGSPLDFNLSELYFPSEDSVSYGLDWL</sequence>
<evidence type="ECO:0000313" key="1">
    <source>
        <dbReference type="EMBL" id="KAI3699837.1"/>
    </source>
</evidence>
<reference evidence="1 2" key="2">
    <citation type="journal article" date="2022" name="Mol. Ecol. Resour.">
        <title>The genomes of chicory, endive, great burdock and yacon provide insights into Asteraceae paleo-polyploidization history and plant inulin production.</title>
        <authorList>
            <person name="Fan W."/>
            <person name="Wang S."/>
            <person name="Wang H."/>
            <person name="Wang A."/>
            <person name="Jiang F."/>
            <person name="Liu H."/>
            <person name="Zhao H."/>
            <person name="Xu D."/>
            <person name="Zhang Y."/>
        </authorList>
    </citation>
    <scope>NUCLEOTIDE SEQUENCE [LARGE SCALE GENOMIC DNA]</scope>
    <source>
        <strain evidence="2">cv. Punajuju</strain>
        <tissue evidence="1">Leaves</tissue>
    </source>
</reference>
<reference evidence="2" key="1">
    <citation type="journal article" date="2022" name="Mol. Ecol. Resour.">
        <title>The genomes of chicory, endive, great burdock and yacon provide insights into Asteraceae palaeo-polyploidization history and plant inulin production.</title>
        <authorList>
            <person name="Fan W."/>
            <person name="Wang S."/>
            <person name="Wang H."/>
            <person name="Wang A."/>
            <person name="Jiang F."/>
            <person name="Liu H."/>
            <person name="Zhao H."/>
            <person name="Xu D."/>
            <person name="Zhang Y."/>
        </authorList>
    </citation>
    <scope>NUCLEOTIDE SEQUENCE [LARGE SCALE GENOMIC DNA]</scope>
    <source>
        <strain evidence="2">cv. Punajuju</strain>
    </source>
</reference>
<accession>A0ACB8ZQI9</accession>